<comment type="subcellular location">
    <subcellularLocation>
        <location evidence="1">Cytoplasm</location>
    </subcellularLocation>
</comment>
<dbReference type="Pfam" id="PF02926">
    <property type="entry name" value="THUMP"/>
    <property type="match status" value="1"/>
</dbReference>
<name>A0A851P1A9_9GALL</name>
<dbReference type="GO" id="GO:0016423">
    <property type="term" value="F:tRNA (guanine) methyltransferase activity"/>
    <property type="evidence" value="ECO:0007669"/>
    <property type="project" value="TreeGrafter"/>
</dbReference>
<comment type="similarity">
    <text evidence="2">Belongs to the methyltransferase superfamily.</text>
</comment>
<comment type="caution">
    <text evidence="10">The sequence shown here is derived from an EMBL/GenBank/DDBJ whole genome shotgun (WGS) entry which is preliminary data.</text>
</comment>
<dbReference type="Gene3D" id="3.30.2130.30">
    <property type="match status" value="2"/>
</dbReference>
<dbReference type="FunFam" id="3.40.50.150:FF:000073">
    <property type="entry name" value="THUMP domain containing 3"/>
    <property type="match status" value="1"/>
</dbReference>
<feature type="region of interest" description="Disordered" evidence="8">
    <location>
        <begin position="119"/>
        <end position="212"/>
    </location>
</feature>
<dbReference type="InterPro" id="IPR004114">
    <property type="entry name" value="THUMP_dom"/>
</dbReference>
<dbReference type="GO" id="GO:0003723">
    <property type="term" value="F:RNA binding"/>
    <property type="evidence" value="ECO:0007669"/>
    <property type="project" value="UniProtKB-UniRule"/>
</dbReference>
<dbReference type="InterPro" id="IPR000241">
    <property type="entry name" value="RlmKL-like_Mtase"/>
</dbReference>
<dbReference type="Pfam" id="PF01170">
    <property type="entry name" value="UPF0020"/>
    <property type="match status" value="1"/>
</dbReference>
<keyword evidence="5" id="KW-0808">Transferase</keyword>
<protein>
    <submittedName>
        <fullName evidence="10">THUM3 protein</fullName>
    </submittedName>
</protein>
<dbReference type="SUPFAM" id="SSF53335">
    <property type="entry name" value="S-adenosyl-L-methionine-dependent methyltransferases"/>
    <property type="match status" value="1"/>
</dbReference>
<evidence type="ECO:0000256" key="5">
    <source>
        <dbReference type="ARBA" id="ARBA00022679"/>
    </source>
</evidence>
<evidence type="ECO:0000256" key="6">
    <source>
        <dbReference type="ARBA" id="ARBA00022694"/>
    </source>
</evidence>
<dbReference type="SUPFAM" id="SSF143437">
    <property type="entry name" value="THUMP domain-like"/>
    <property type="match status" value="1"/>
</dbReference>
<dbReference type="AlphaFoldDB" id="A0A851P1A9"/>
<dbReference type="GO" id="GO:0005737">
    <property type="term" value="C:cytoplasm"/>
    <property type="evidence" value="ECO:0007669"/>
    <property type="project" value="UniProtKB-SubCell"/>
</dbReference>
<dbReference type="GO" id="GO:0030488">
    <property type="term" value="P:tRNA methylation"/>
    <property type="evidence" value="ECO:0007669"/>
    <property type="project" value="TreeGrafter"/>
</dbReference>
<dbReference type="InterPro" id="IPR029063">
    <property type="entry name" value="SAM-dependent_MTases_sf"/>
</dbReference>
<evidence type="ECO:0000313" key="11">
    <source>
        <dbReference type="Proteomes" id="UP000613066"/>
    </source>
</evidence>
<dbReference type="OrthoDB" id="47730at2759"/>
<dbReference type="InterPro" id="IPR053943">
    <property type="entry name" value="RlmKL-like_Mtase_CS"/>
</dbReference>
<evidence type="ECO:0000259" key="9">
    <source>
        <dbReference type="PROSITE" id="PS51165"/>
    </source>
</evidence>
<feature type="compositionally biased region" description="Low complexity" evidence="8">
    <location>
        <begin position="159"/>
        <end position="169"/>
    </location>
</feature>
<evidence type="ECO:0000256" key="2">
    <source>
        <dbReference type="ARBA" id="ARBA00008361"/>
    </source>
</evidence>
<dbReference type="PANTHER" id="PTHR14911">
    <property type="entry name" value="THUMP DOMAIN-CONTAINING"/>
    <property type="match status" value="1"/>
</dbReference>
<evidence type="ECO:0000256" key="1">
    <source>
        <dbReference type="ARBA" id="ARBA00004496"/>
    </source>
</evidence>
<dbReference type="SMART" id="SM00981">
    <property type="entry name" value="THUMP"/>
    <property type="match status" value="1"/>
</dbReference>
<organism evidence="10 11">
    <name type="scientific">Penelope pileata</name>
    <dbReference type="NCBI Taxonomy" id="1118817"/>
    <lineage>
        <taxon>Eukaryota</taxon>
        <taxon>Metazoa</taxon>
        <taxon>Chordata</taxon>
        <taxon>Craniata</taxon>
        <taxon>Vertebrata</taxon>
        <taxon>Euteleostomi</taxon>
        <taxon>Archelosauria</taxon>
        <taxon>Archosauria</taxon>
        <taxon>Dinosauria</taxon>
        <taxon>Saurischia</taxon>
        <taxon>Theropoda</taxon>
        <taxon>Coelurosauria</taxon>
        <taxon>Aves</taxon>
        <taxon>Neognathae</taxon>
        <taxon>Galloanserae</taxon>
        <taxon>Galliformes</taxon>
        <taxon>Cracidae</taxon>
        <taxon>Penelope</taxon>
    </lineage>
</organism>
<accession>A0A851P1A9</accession>
<gene>
    <name evidence="10" type="primary">Thumpd3</name>
    <name evidence="10" type="ORF">PENPIL_R00747</name>
</gene>
<dbReference type="EMBL" id="WBMW01004881">
    <property type="protein sequence ID" value="NXC48261.1"/>
    <property type="molecule type" value="Genomic_DNA"/>
</dbReference>
<proteinExistence type="inferred from homology"/>
<evidence type="ECO:0000256" key="7">
    <source>
        <dbReference type="PROSITE-ProRule" id="PRU00529"/>
    </source>
</evidence>
<feature type="non-terminal residue" evidence="10">
    <location>
        <position position="1"/>
    </location>
</feature>
<dbReference type="Gene3D" id="3.40.50.150">
    <property type="entry name" value="Vaccinia Virus protein VP39"/>
    <property type="match status" value="1"/>
</dbReference>
<keyword evidence="7" id="KW-0694">RNA-binding</keyword>
<dbReference type="PANTHER" id="PTHR14911:SF13">
    <property type="entry name" value="TRNA (GUANINE(6)-N2)-METHYLTRANSFERASE THUMP3"/>
    <property type="match status" value="1"/>
</dbReference>
<dbReference type="CDD" id="cd11715">
    <property type="entry name" value="THUMP_AdoMetMT"/>
    <property type="match status" value="1"/>
</dbReference>
<feature type="compositionally biased region" description="Basic residues" evidence="8">
    <location>
        <begin position="119"/>
        <end position="128"/>
    </location>
</feature>
<dbReference type="Proteomes" id="UP000613066">
    <property type="component" value="Unassembled WGS sequence"/>
</dbReference>
<feature type="compositionally biased region" description="Basic and acidic residues" evidence="8">
    <location>
        <begin position="184"/>
        <end position="195"/>
    </location>
</feature>
<dbReference type="PROSITE" id="PS51165">
    <property type="entry name" value="THUMP"/>
    <property type="match status" value="1"/>
</dbReference>
<evidence type="ECO:0000256" key="4">
    <source>
        <dbReference type="ARBA" id="ARBA00022603"/>
    </source>
</evidence>
<feature type="compositionally biased region" description="Basic and acidic residues" evidence="8">
    <location>
        <begin position="134"/>
        <end position="149"/>
    </location>
</feature>
<evidence type="ECO:0000256" key="3">
    <source>
        <dbReference type="ARBA" id="ARBA00022490"/>
    </source>
</evidence>
<keyword evidence="3" id="KW-0963">Cytoplasm</keyword>
<evidence type="ECO:0000313" key="10">
    <source>
        <dbReference type="EMBL" id="NXC48261.1"/>
    </source>
</evidence>
<sequence length="489" mass="53881">AGEGAAQEGAAEEPAAVIGATVPTGFEVTAAAEVQEKLGSAPRISKDRGKIYFEVPARCLPEVHRLRSVDNLFVVVQEFRDYQFKETKEDALKDLEDLVKKLPWTDPLKVWELNNSLKKKKTKRKKHNLQSTASKEKVTDDGEEKRADQTDAGGQEDCAPNAAGAEPAASQDTEGTQEESQNDDNERSEAKEELHAASSGAESKAGDDKKGEGDAQVLKFRVTCSRAGDKHSFTSNEAARDFGGAVQEHFQWKADMTNFDVEVLLNIHNNEVVVGIALTEESLHRRNITHFGPTTLRSTLAYGMLRLCDPQPTDIIVDPMCGTGAIPIEGAMEWPSCFHIAGDNNPQAVKRAANNICSLLKKNENKESSSSSGIPLDILQWDICSLPLRTGSVDVIVTDMPFGKRIGSKKKNWDLYPACLMEMGRICTPGTGRAALLTQDKKCFAKALSRMGHIWRKSQTVWVNVGGLHAAVYLLKRTWERAEEKRSFW</sequence>
<keyword evidence="6" id="KW-0819">tRNA processing</keyword>
<dbReference type="GO" id="GO:0043527">
    <property type="term" value="C:tRNA methyltransferase complex"/>
    <property type="evidence" value="ECO:0007669"/>
    <property type="project" value="UniProtKB-ARBA"/>
</dbReference>
<keyword evidence="11" id="KW-1185">Reference proteome</keyword>
<reference evidence="10" key="1">
    <citation type="submission" date="2019-09" db="EMBL/GenBank/DDBJ databases">
        <title>Bird 10,000 Genomes (B10K) Project - Family phase.</title>
        <authorList>
            <person name="Zhang G."/>
        </authorList>
    </citation>
    <scope>NUCLEOTIDE SEQUENCE</scope>
    <source>
        <strain evidence="10">B10K-DU-001-08</strain>
        <tissue evidence="10">Muscle</tissue>
    </source>
</reference>
<evidence type="ECO:0000256" key="8">
    <source>
        <dbReference type="SAM" id="MobiDB-lite"/>
    </source>
</evidence>
<keyword evidence="4" id="KW-0489">Methyltransferase</keyword>
<dbReference type="FunFam" id="3.30.2130.30:FF:000004">
    <property type="entry name" value="THUMP domain-containing protein 3 isoform X1"/>
    <property type="match status" value="1"/>
</dbReference>
<feature type="domain" description="THUMP" evidence="9">
    <location>
        <begin position="157"/>
        <end position="278"/>
    </location>
</feature>
<feature type="non-terminal residue" evidence="10">
    <location>
        <position position="489"/>
    </location>
</feature>
<dbReference type="PROSITE" id="PS01261">
    <property type="entry name" value="UPF0020"/>
    <property type="match status" value="1"/>
</dbReference>